<dbReference type="PANTHER" id="PTHR39190:SF1">
    <property type="entry name" value="FLAGELLAR ASSEMBLY FACTOR FLIW"/>
    <property type="match status" value="1"/>
</dbReference>
<name>A0ABT9FV36_9BACL</name>
<dbReference type="Pfam" id="PF02623">
    <property type="entry name" value="FliW"/>
    <property type="match status" value="1"/>
</dbReference>
<organism evidence="5 6">
    <name type="scientific">Paenibacillus zeirhizosphaerae</name>
    <dbReference type="NCBI Taxonomy" id="2987519"/>
    <lineage>
        <taxon>Bacteria</taxon>
        <taxon>Bacillati</taxon>
        <taxon>Bacillota</taxon>
        <taxon>Bacilli</taxon>
        <taxon>Bacillales</taxon>
        <taxon>Paenibacillaceae</taxon>
        <taxon>Paenibacillus</taxon>
    </lineage>
</organism>
<keyword evidence="1 4" id="KW-0963">Cytoplasm</keyword>
<evidence type="ECO:0000256" key="2">
    <source>
        <dbReference type="ARBA" id="ARBA00022795"/>
    </source>
</evidence>
<keyword evidence="5" id="KW-0969">Cilium</keyword>
<dbReference type="InterPro" id="IPR003775">
    <property type="entry name" value="Flagellar_assembly_factor_FliW"/>
</dbReference>
<comment type="caution">
    <text evidence="5">The sequence shown here is derived from an EMBL/GenBank/DDBJ whole genome shotgun (WGS) entry which is preliminary data.</text>
</comment>
<keyword evidence="4" id="KW-0143">Chaperone</keyword>
<comment type="subunit">
    <text evidence="4">Interacts with translational regulator CsrA and flagellin(s).</text>
</comment>
<proteinExistence type="inferred from homology"/>
<accession>A0ABT9FV36</accession>
<dbReference type="SUPFAM" id="SSF141457">
    <property type="entry name" value="BH3618-like"/>
    <property type="match status" value="1"/>
</dbReference>
<comment type="subcellular location">
    <subcellularLocation>
        <location evidence="4">Cytoplasm</location>
    </subcellularLocation>
</comment>
<gene>
    <name evidence="4" type="primary">fliW</name>
    <name evidence="5" type="ORF">OIN60_17845</name>
</gene>
<sequence length="137" mass="15511">MELSEEDIYHFAKGLPGFETETDFAMVPVEGTAFHYLQSTTKPELSFLIADPFEFHSEYSFELADEDKEELKIEDQVAVYAIVTIHSEVVQSTMNLLAPLVLNPVTRMGKQVVLHQSGYETRHALWTDKAELMKGGD</sequence>
<evidence type="ECO:0000256" key="4">
    <source>
        <dbReference type="HAMAP-Rule" id="MF_01185"/>
    </source>
</evidence>
<dbReference type="HAMAP" id="MF_01185">
    <property type="entry name" value="FliW"/>
    <property type="match status" value="1"/>
</dbReference>
<keyword evidence="2 4" id="KW-1005">Bacterial flagellum biogenesis</keyword>
<keyword evidence="5" id="KW-0966">Cell projection</keyword>
<dbReference type="EMBL" id="JAPCKK010000029">
    <property type="protein sequence ID" value="MDP4098598.1"/>
    <property type="molecule type" value="Genomic_DNA"/>
</dbReference>
<dbReference type="RefSeq" id="WP_305756220.1">
    <property type="nucleotide sequence ID" value="NZ_JAPCKK010000029.1"/>
</dbReference>
<dbReference type="InterPro" id="IPR024046">
    <property type="entry name" value="Flagellar_assmbl_FliW_dom_sf"/>
</dbReference>
<keyword evidence="6" id="KW-1185">Reference proteome</keyword>
<evidence type="ECO:0000313" key="6">
    <source>
        <dbReference type="Proteomes" id="UP001241848"/>
    </source>
</evidence>
<protein>
    <recommendedName>
        <fullName evidence="4">Flagellar assembly factor FliW</fullName>
    </recommendedName>
</protein>
<comment type="function">
    <text evidence="4">Acts as an anti-CsrA protein, binds CsrA and prevents it from repressing translation of its target genes, one of which is flagellin. Binds to flagellin and participates in the assembly of the flagellum.</text>
</comment>
<evidence type="ECO:0000256" key="1">
    <source>
        <dbReference type="ARBA" id="ARBA00022490"/>
    </source>
</evidence>
<comment type="similarity">
    <text evidence="4">Belongs to the FliW family.</text>
</comment>
<evidence type="ECO:0000313" key="5">
    <source>
        <dbReference type="EMBL" id="MDP4098598.1"/>
    </source>
</evidence>
<dbReference type="Proteomes" id="UP001241848">
    <property type="component" value="Unassembled WGS sequence"/>
</dbReference>
<keyword evidence="3 4" id="KW-0810">Translation regulation</keyword>
<dbReference type="Gene3D" id="2.30.290.10">
    <property type="entry name" value="BH3618-like"/>
    <property type="match status" value="1"/>
</dbReference>
<evidence type="ECO:0000256" key="3">
    <source>
        <dbReference type="ARBA" id="ARBA00022845"/>
    </source>
</evidence>
<keyword evidence="5" id="KW-0282">Flagellum</keyword>
<dbReference type="PANTHER" id="PTHR39190">
    <property type="entry name" value="FLAGELLAR ASSEMBLY FACTOR FLIW"/>
    <property type="match status" value="1"/>
</dbReference>
<reference evidence="5 6" key="1">
    <citation type="submission" date="2022-10" db="EMBL/GenBank/DDBJ databases">
        <title>Paenibacillus description and whole genome data of maize root bacterial community.</title>
        <authorList>
            <person name="Marton D."/>
            <person name="Farkas M."/>
            <person name="Cserhati M."/>
        </authorList>
    </citation>
    <scope>NUCLEOTIDE SEQUENCE [LARGE SCALE GENOMIC DNA]</scope>
    <source>
        <strain evidence="5 6">P96</strain>
    </source>
</reference>